<protein>
    <submittedName>
        <fullName evidence="1">Uncharacterized protein</fullName>
    </submittedName>
</protein>
<gene>
    <name evidence="1" type="ORF">ONZ51_g9202</name>
</gene>
<accession>A0AAD7X7W3</accession>
<name>A0AAD7X7W3_9APHY</name>
<evidence type="ECO:0000313" key="2">
    <source>
        <dbReference type="Proteomes" id="UP001215151"/>
    </source>
</evidence>
<dbReference type="EMBL" id="JAPEVG010000305">
    <property type="protein sequence ID" value="KAJ8469104.1"/>
    <property type="molecule type" value="Genomic_DNA"/>
</dbReference>
<evidence type="ECO:0000313" key="1">
    <source>
        <dbReference type="EMBL" id="KAJ8469104.1"/>
    </source>
</evidence>
<comment type="caution">
    <text evidence="1">The sequence shown here is derived from an EMBL/GenBank/DDBJ whole genome shotgun (WGS) entry which is preliminary data.</text>
</comment>
<dbReference type="Proteomes" id="UP001215151">
    <property type="component" value="Unassembled WGS sequence"/>
</dbReference>
<proteinExistence type="predicted"/>
<sequence length="82" mass="8939">MSGKIIIVNNSTSPVSAFVSKYNTPNGSDAWYVVPAGEAETWHRNGWELVAFKNAADTNRAGVYVQVDKTVIFNTLGHLVVN</sequence>
<keyword evidence="2" id="KW-1185">Reference proteome</keyword>
<organism evidence="1 2">
    <name type="scientific">Trametes cubensis</name>
    <dbReference type="NCBI Taxonomy" id="1111947"/>
    <lineage>
        <taxon>Eukaryota</taxon>
        <taxon>Fungi</taxon>
        <taxon>Dikarya</taxon>
        <taxon>Basidiomycota</taxon>
        <taxon>Agaricomycotina</taxon>
        <taxon>Agaricomycetes</taxon>
        <taxon>Polyporales</taxon>
        <taxon>Polyporaceae</taxon>
        <taxon>Trametes</taxon>
    </lineage>
</organism>
<reference evidence="1" key="1">
    <citation type="submission" date="2022-11" db="EMBL/GenBank/DDBJ databases">
        <title>Genome Sequence of Cubamyces cubensis.</title>
        <authorList>
            <person name="Buettner E."/>
        </authorList>
    </citation>
    <scope>NUCLEOTIDE SEQUENCE</scope>
    <source>
        <strain evidence="1">MPL-01</strain>
    </source>
</reference>
<dbReference type="AlphaFoldDB" id="A0AAD7X7W3"/>